<reference evidence="5" key="1">
    <citation type="submission" date="2022-08" db="EMBL/GenBank/DDBJ databases">
        <title>Nisaea acidiphila sp. nov., isolated from a marine algal debris and emended description of the genus Nisaea Urios et al. 2008.</title>
        <authorList>
            <person name="Kwon K."/>
        </authorList>
    </citation>
    <scope>NUCLEOTIDE SEQUENCE</scope>
    <source>
        <strain evidence="5">MEBiC11861</strain>
    </source>
</reference>
<dbReference type="InterPro" id="IPR002577">
    <property type="entry name" value="HTH_HxlR"/>
</dbReference>
<evidence type="ECO:0000256" key="3">
    <source>
        <dbReference type="ARBA" id="ARBA00023163"/>
    </source>
</evidence>
<dbReference type="KEGG" id="naci:NUH88_05280"/>
<keyword evidence="3" id="KW-0804">Transcription</keyword>
<evidence type="ECO:0000313" key="5">
    <source>
        <dbReference type="EMBL" id="UUX51101.1"/>
    </source>
</evidence>
<evidence type="ECO:0000259" key="4">
    <source>
        <dbReference type="PROSITE" id="PS51118"/>
    </source>
</evidence>
<dbReference type="PANTHER" id="PTHR33204:SF37">
    <property type="entry name" value="HTH-TYPE TRANSCRIPTIONAL REGULATOR YODB"/>
    <property type="match status" value="1"/>
</dbReference>
<keyword evidence="2" id="KW-0238">DNA-binding</keyword>
<keyword evidence="1" id="KW-0805">Transcription regulation</keyword>
<dbReference type="InterPro" id="IPR036388">
    <property type="entry name" value="WH-like_DNA-bd_sf"/>
</dbReference>
<proteinExistence type="predicted"/>
<dbReference type="GO" id="GO:0003677">
    <property type="term" value="F:DNA binding"/>
    <property type="evidence" value="ECO:0007669"/>
    <property type="project" value="UniProtKB-KW"/>
</dbReference>
<accession>A0A9J7B085</accession>
<dbReference type="InterPro" id="IPR036390">
    <property type="entry name" value="WH_DNA-bd_sf"/>
</dbReference>
<feature type="domain" description="HTH hxlR-type" evidence="4">
    <location>
        <begin position="9"/>
        <end position="107"/>
    </location>
</feature>
<gene>
    <name evidence="5" type="ORF">NUH88_05280</name>
</gene>
<protein>
    <submittedName>
        <fullName evidence="5">Helix-turn-helix transcriptional regulator</fullName>
    </submittedName>
</protein>
<dbReference type="PANTHER" id="PTHR33204">
    <property type="entry name" value="TRANSCRIPTIONAL REGULATOR, MARR FAMILY"/>
    <property type="match status" value="1"/>
</dbReference>
<organism evidence="5 6">
    <name type="scientific">Nisaea acidiphila</name>
    <dbReference type="NCBI Taxonomy" id="1862145"/>
    <lineage>
        <taxon>Bacteria</taxon>
        <taxon>Pseudomonadati</taxon>
        <taxon>Pseudomonadota</taxon>
        <taxon>Alphaproteobacteria</taxon>
        <taxon>Rhodospirillales</taxon>
        <taxon>Thalassobaculaceae</taxon>
        <taxon>Nisaea</taxon>
    </lineage>
</organism>
<evidence type="ECO:0000256" key="1">
    <source>
        <dbReference type="ARBA" id="ARBA00023015"/>
    </source>
</evidence>
<evidence type="ECO:0000256" key="2">
    <source>
        <dbReference type="ARBA" id="ARBA00023125"/>
    </source>
</evidence>
<keyword evidence="6" id="KW-1185">Reference proteome</keyword>
<dbReference type="PROSITE" id="PS51118">
    <property type="entry name" value="HTH_HXLR"/>
    <property type="match status" value="1"/>
</dbReference>
<name>A0A9J7B085_9PROT</name>
<dbReference type="RefSeq" id="WP_257770396.1">
    <property type="nucleotide sequence ID" value="NZ_CP102480.1"/>
</dbReference>
<dbReference type="EMBL" id="CP102480">
    <property type="protein sequence ID" value="UUX51101.1"/>
    <property type="molecule type" value="Genomic_DNA"/>
</dbReference>
<dbReference type="AlphaFoldDB" id="A0A9J7B085"/>
<dbReference type="Pfam" id="PF01638">
    <property type="entry name" value="HxlR"/>
    <property type="match status" value="1"/>
</dbReference>
<sequence length="115" mass="13404">MDFDPRSGCPIATTLDIVGDRWTLVILRDMLTGKSRYSEFMASPEGITTNILADRLNRMEASGLVERSLYQERPKRYAYNLTEKGRGLHRVLQEMCRWGNRFMPETWVPPESFMQ</sequence>
<dbReference type="Gene3D" id="1.10.10.10">
    <property type="entry name" value="Winged helix-like DNA-binding domain superfamily/Winged helix DNA-binding domain"/>
    <property type="match status" value="1"/>
</dbReference>
<evidence type="ECO:0000313" key="6">
    <source>
        <dbReference type="Proteomes" id="UP001060336"/>
    </source>
</evidence>
<dbReference type="SUPFAM" id="SSF46785">
    <property type="entry name" value="Winged helix' DNA-binding domain"/>
    <property type="match status" value="1"/>
</dbReference>
<dbReference type="Proteomes" id="UP001060336">
    <property type="component" value="Chromosome"/>
</dbReference>